<proteinExistence type="predicted"/>
<feature type="domain" description="DUF6434" evidence="1">
    <location>
        <begin position="73"/>
        <end position="128"/>
    </location>
</feature>
<comment type="caution">
    <text evidence="2">The sequence shown here is derived from an EMBL/GenBank/DDBJ whole genome shotgun (WGS) entry which is preliminary data.</text>
</comment>
<dbReference type="EMBL" id="JBHSDV010000005">
    <property type="protein sequence ID" value="MFC4388938.1"/>
    <property type="molecule type" value="Genomic_DNA"/>
</dbReference>
<evidence type="ECO:0000259" key="1">
    <source>
        <dbReference type="Pfam" id="PF20026"/>
    </source>
</evidence>
<gene>
    <name evidence="2" type="ORF">ACFOZ1_14135</name>
</gene>
<evidence type="ECO:0000313" key="2">
    <source>
        <dbReference type="EMBL" id="MFC4388938.1"/>
    </source>
</evidence>
<accession>A0ABV8W0D5</accession>
<dbReference type="InterPro" id="IPR045492">
    <property type="entry name" value="DUF6434"/>
</dbReference>
<protein>
    <submittedName>
        <fullName evidence="2">DUF6434 domain-containing protein</fullName>
    </submittedName>
</protein>
<evidence type="ECO:0000313" key="3">
    <source>
        <dbReference type="Proteomes" id="UP001595880"/>
    </source>
</evidence>
<dbReference type="Pfam" id="PF18953">
    <property type="entry name" value="SAP_new25"/>
    <property type="match status" value="1"/>
</dbReference>
<keyword evidence="3" id="KW-1185">Reference proteome</keyword>
<name>A0ABV8W0D5_9BACI</name>
<organism evidence="2 3">
    <name type="scientific">Gracilibacillus marinus</name>
    <dbReference type="NCBI Taxonomy" id="630535"/>
    <lineage>
        <taxon>Bacteria</taxon>
        <taxon>Bacillati</taxon>
        <taxon>Bacillota</taxon>
        <taxon>Bacilli</taxon>
        <taxon>Bacillales</taxon>
        <taxon>Bacillaceae</taxon>
        <taxon>Gracilibacillus</taxon>
    </lineage>
</organism>
<reference evidence="3" key="1">
    <citation type="journal article" date="2019" name="Int. J. Syst. Evol. Microbiol.">
        <title>The Global Catalogue of Microorganisms (GCM) 10K type strain sequencing project: providing services to taxonomists for standard genome sequencing and annotation.</title>
        <authorList>
            <consortium name="The Broad Institute Genomics Platform"/>
            <consortium name="The Broad Institute Genome Sequencing Center for Infectious Disease"/>
            <person name="Wu L."/>
            <person name="Ma J."/>
        </authorList>
    </citation>
    <scope>NUCLEOTIDE SEQUENCE [LARGE SCALE GENOMIC DNA]</scope>
    <source>
        <strain evidence="3">KACC 14058</strain>
    </source>
</reference>
<dbReference type="Pfam" id="PF20026">
    <property type="entry name" value="DUF6434"/>
    <property type="match status" value="1"/>
</dbReference>
<dbReference type="RefSeq" id="WP_390200323.1">
    <property type="nucleotide sequence ID" value="NZ_JBHSDV010000005.1"/>
</dbReference>
<sequence>MRPELSKEISVESFKAYYWLKEELQSFCREHGISATGSKMDIADRIETFLLTGEIKKPIRKASGSKNKKSQVALSLDTVIAENHRCGQDVRAFFKTIIPNFHFSTHIQNFFKENSGKTYRNVVEAWYEEEERKKDPTYKKTIAPQFEYNQFIHDYFQDTNNQERSREDAIKAWNEIKKLPGSNKYVPKDE</sequence>
<dbReference type="Proteomes" id="UP001595880">
    <property type="component" value="Unassembled WGS sequence"/>
</dbReference>